<evidence type="ECO:0000256" key="1">
    <source>
        <dbReference type="SAM" id="MobiDB-lite"/>
    </source>
</evidence>
<gene>
    <name evidence="2" type="ORF">MAR_033270</name>
</gene>
<organism evidence="2 3">
    <name type="scientific">Mya arenaria</name>
    <name type="common">Soft-shell clam</name>
    <dbReference type="NCBI Taxonomy" id="6604"/>
    <lineage>
        <taxon>Eukaryota</taxon>
        <taxon>Metazoa</taxon>
        <taxon>Spiralia</taxon>
        <taxon>Lophotrochozoa</taxon>
        <taxon>Mollusca</taxon>
        <taxon>Bivalvia</taxon>
        <taxon>Autobranchia</taxon>
        <taxon>Heteroconchia</taxon>
        <taxon>Euheterodonta</taxon>
        <taxon>Imparidentia</taxon>
        <taxon>Neoheterodontei</taxon>
        <taxon>Myida</taxon>
        <taxon>Myoidea</taxon>
        <taxon>Myidae</taxon>
        <taxon>Mya</taxon>
    </lineage>
</organism>
<name>A0ABY7GBW4_MYAAR</name>
<accession>A0ABY7GBW4</accession>
<evidence type="ECO:0000313" key="2">
    <source>
        <dbReference type="EMBL" id="WAR30728.1"/>
    </source>
</evidence>
<evidence type="ECO:0000313" key="3">
    <source>
        <dbReference type="Proteomes" id="UP001164746"/>
    </source>
</evidence>
<proteinExistence type="predicted"/>
<dbReference type="EMBL" id="CP111028">
    <property type="protein sequence ID" value="WAR30728.1"/>
    <property type="molecule type" value="Genomic_DNA"/>
</dbReference>
<reference evidence="2" key="1">
    <citation type="submission" date="2022-11" db="EMBL/GenBank/DDBJ databases">
        <title>Centuries of genome instability and evolution in soft-shell clam transmissible cancer (bioRxiv).</title>
        <authorList>
            <person name="Hart S.F.M."/>
            <person name="Yonemitsu M.A."/>
            <person name="Giersch R.M."/>
            <person name="Beal B.F."/>
            <person name="Arriagada G."/>
            <person name="Davis B.W."/>
            <person name="Ostrander E.A."/>
            <person name="Goff S.P."/>
            <person name="Metzger M.J."/>
        </authorList>
    </citation>
    <scope>NUCLEOTIDE SEQUENCE</scope>
    <source>
        <strain evidence="2">MELC-2E11</strain>
        <tissue evidence="2">Siphon/mantle</tissue>
    </source>
</reference>
<sequence length="263" mass="29795">MVTDDLRPSIPTKSEYFNMNGRGPGSEMSSLPVVSISKHVITEPADTVTTTEYQTTTPSYPRTTSSAHYSTIPAYQTTTPVHLTASEHFSDGRYVGFSSIIAVIAMLVATVGKDVLKLLPEQREEKSDVEIGLLETTQSETDQRLTKMENKLEEMTSSLRDILDKPESVTNRLMQNLDTFSREVSYIRQAFLENTDEYDYRLFTFRDSRQRGHTLPSCNVQTISTNDFPNNDFFLCCQQEHGFAHNSNMIGTNEYQKDSIDKI</sequence>
<keyword evidence="3" id="KW-1185">Reference proteome</keyword>
<feature type="region of interest" description="Disordered" evidence="1">
    <location>
        <begin position="1"/>
        <end position="24"/>
    </location>
</feature>
<dbReference type="Proteomes" id="UP001164746">
    <property type="component" value="Chromosome 17"/>
</dbReference>
<protein>
    <submittedName>
        <fullName evidence="2">Uncharacterized protein</fullName>
    </submittedName>
</protein>